<evidence type="ECO:0000256" key="8">
    <source>
        <dbReference type="SAM" id="Phobius"/>
    </source>
</evidence>
<evidence type="ECO:0000256" key="5">
    <source>
        <dbReference type="ARBA" id="ARBA00022692"/>
    </source>
</evidence>
<feature type="transmembrane region" description="Helical" evidence="8">
    <location>
        <begin position="430"/>
        <end position="447"/>
    </location>
</feature>
<comment type="function">
    <text evidence="1">Probable amino-acid or metabolite transport protein.</text>
</comment>
<comment type="subcellular location">
    <subcellularLocation>
        <location evidence="2">Cell membrane</location>
        <topology evidence="2">Multi-pass membrane protein</topology>
    </subcellularLocation>
</comment>
<evidence type="ECO:0000256" key="6">
    <source>
        <dbReference type="ARBA" id="ARBA00022989"/>
    </source>
</evidence>
<protein>
    <submittedName>
        <fullName evidence="9">Amino acid permease</fullName>
    </submittedName>
</protein>
<gene>
    <name evidence="9" type="ORF">F6B93_08365</name>
</gene>
<evidence type="ECO:0000256" key="2">
    <source>
        <dbReference type="ARBA" id="ARBA00004651"/>
    </source>
</evidence>
<dbReference type="InterPro" id="IPR002293">
    <property type="entry name" value="AA/rel_permease1"/>
</dbReference>
<feature type="transmembrane region" description="Helical" evidence="8">
    <location>
        <begin position="97"/>
        <end position="125"/>
    </location>
</feature>
<dbReference type="Pfam" id="PF13520">
    <property type="entry name" value="AA_permease_2"/>
    <property type="match status" value="1"/>
</dbReference>
<dbReference type="GO" id="GO:0005886">
    <property type="term" value="C:plasma membrane"/>
    <property type="evidence" value="ECO:0007669"/>
    <property type="project" value="UniProtKB-SubCell"/>
</dbReference>
<dbReference type="PIRSF" id="PIRSF006060">
    <property type="entry name" value="AA_transporter"/>
    <property type="match status" value="1"/>
</dbReference>
<accession>A0A975JWS4</accession>
<dbReference type="Gene3D" id="1.20.1740.10">
    <property type="entry name" value="Amino acid/polyamine transporter I"/>
    <property type="match status" value="1"/>
</dbReference>
<evidence type="ECO:0000256" key="1">
    <source>
        <dbReference type="ARBA" id="ARBA00002249"/>
    </source>
</evidence>
<name>A0A975JWS4_9MYCO</name>
<feature type="transmembrane region" description="Helical" evidence="8">
    <location>
        <begin position="56"/>
        <end position="76"/>
    </location>
</feature>
<comment type="similarity">
    <text evidence="3">Belongs to the amino acid-polyamine-organocation (APC) superfamily.</text>
</comment>
<keyword evidence="6 8" id="KW-1133">Transmembrane helix</keyword>
<proteinExistence type="inferred from homology"/>
<reference evidence="9" key="1">
    <citation type="submission" date="2019-12" db="EMBL/GenBank/DDBJ databases">
        <title>Mycobacterium spongiae sp. nov.</title>
        <authorList>
            <person name="Stinear T."/>
        </authorList>
    </citation>
    <scope>NUCLEOTIDE SEQUENCE</scope>
    <source>
        <strain evidence="9">FSD4b-SM</strain>
    </source>
</reference>
<organism evidence="9 10">
    <name type="scientific">Mycobacterium spongiae</name>
    <dbReference type="NCBI Taxonomy" id="886343"/>
    <lineage>
        <taxon>Bacteria</taxon>
        <taxon>Bacillati</taxon>
        <taxon>Actinomycetota</taxon>
        <taxon>Actinomycetes</taxon>
        <taxon>Mycobacteriales</taxon>
        <taxon>Mycobacteriaceae</taxon>
        <taxon>Mycobacterium</taxon>
    </lineage>
</organism>
<dbReference type="AlphaFoldDB" id="A0A975JWS4"/>
<keyword evidence="4" id="KW-1003">Cell membrane</keyword>
<evidence type="ECO:0000256" key="3">
    <source>
        <dbReference type="ARBA" id="ARBA00009523"/>
    </source>
</evidence>
<feature type="transmembrane region" description="Helical" evidence="8">
    <location>
        <begin position="162"/>
        <end position="181"/>
    </location>
</feature>
<feature type="transmembrane region" description="Helical" evidence="8">
    <location>
        <begin position="345"/>
        <end position="366"/>
    </location>
</feature>
<feature type="transmembrane region" description="Helical" evidence="8">
    <location>
        <begin position="137"/>
        <end position="155"/>
    </location>
</feature>
<feature type="transmembrane region" description="Helical" evidence="8">
    <location>
        <begin position="21"/>
        <end position="44"/>
    </location>
</feature>
<sequence length="470" mass="48946">MSRGRQQRTNRTPTTLEASALRPMNVLAIAVSAISPTTSVFLIYGDGLEIAGTGVVWAFVIGSAIAVCMALCYAEVGSVFPSAGGAYTIVRRAIGPVWGGVTTVLFLLLGVVSTAAILVAAATYLSSLVGSAIPTRWLALAMMALITALSIGKIAPASWVAAAMLALELVVIVVFTGVAFGHISGATNPFTEPVTVGHQDALVGVGIVGIFAAVGPALFAFNGYDWPLYFSEETAGSRRAIPYAVVVSAVLAVVVECLAVIAATLAIRDLPMTIADGSPVELLARHLMGPVGAAILVAGVVVAMFNTGLVANLGYARAYYAAARDGLLPRQLQLLFGRVSPKSRVPVRGFLFLFAGNGLLCMVVSLHKLITFTGVVIATVYLLVAMSAIICRIRDRSLARPFRMPLWPLPPLIAIAGVVVTLWTQEARDLAIGAGLTVAAAVGYLMYRRRLPGRLPPPATPPDNPSAASA</sequence>
<evidence type="ECO:0000256" key="7">
    <source>
        <dbReference type="ARBA" id="ARBA00023136"/>
    </source>
</evidence>
<evidence type="ECO:0000256" key="4">
    <source>
        <dbReference type="ARBA" id="ARBA00022475"/>
    </source>
</evidence>
<evidence type="ECO:0000313" key="10">
    <source>
        <dbReference type="Proteomes" id="UP000682202"/>
    </source>
</evidence>
<feature type="transmembrane region" description="Helical" evidence="8">
    <location>
        <begin position="201"/>
        <end position="221"/>
    </location>
</feature>
<feature type="transmembrane region" description="Helical" evidence="8">
    <location>
        <begin position="287"/>
        <end position="311"/>
    </location>
</feature>
<keyword evidence="10" id="KW-1185">Reference proteome</keyword>
<dbReference type="GO" id="GO:0022857">
    <property type="term" value="F:transmembrane transporter activity"/>
    <property type="evidence" value="ECO:0007669"/>
    <property type="project" value="InterPro"/>
</dbReference>
<dbReference type="EMBL" id="CP046600">
    <property type="protein sequence ID" value="QUR67111.1"/>
    <property type="molecule type" value="Genomic_DNA"/>
</dbReference>
<dbReference type="Proteomes" id="UP000682202">
    <property type="component" value="Chromosome"/>
</dbReference>
<dbReference type="PANTHER" id="PTHR42770">
    <property type="entry name" value="AMINO ACID TRANSPORTER-RELATED"/>
    <property type="match status" value="1"/>
</dbReference>
<feature type="transmembrane region" description="Helical" evidence="8">
    <location>
        <begin position="405"/>
        <end position="424"/>
    </location>
</feature>
<feature type="transmembrane region" description="Helical" evidence="8">
    <location>
        <begin position="372"/>
        <end position="393"/>
    </location>
</feature>
<evidence type="ECO:0000313" key="9">
    <source>
        <dbReference type="EMBL" id="QUR67111.1"/>
    </source>
</evidence>
<keyword evidence="7 8" id="KW-0472">Membrane</keyword>
<dbReference type="PANTHER" id="PTHR42770:SF7">
    <property type="entry name" value="MEMBRANE PROTEIN"/>
    <property type="match status" value="1"/>
</dbReference>
<keyword evidence="5 8" id="KW-0812">Transmembrane</keyword>
<feature type="transmembrane region" description="Helical" evidence="8">
    <location>
        <begin position="241"/>
        <end position="267"/>
    </location>
</feature>
<dbReference type="KEGG" id="mspg:F6B93_08365"/>
<dbReference type="InterPro" id="IPR050367">
    <property type="entry name" value="APC_superfamily"/>
</dbReference>